<gene>
    <name evidence="2" type="ORF">LRP49_13960</name>
</gene>
<dbReference type="EMBL" id="JAJUBB010000009">
    <property type="protein sequence ID" value="MDD1782278.1"/>
    <property type="molecule type" value="Genomic_DNA"/>
</dbReference>
<name>A0ABT5QMS8_9GAMM</name>
<dbReference type="Pfam" id="PF00114">
    <property type="entry name" value="Pilin"/>
    <property type="match status" value="1"/>
</dbReference>
<reference evidence="2" key="1">
    <citation type="submission" date="2021-12" db="EMBL/GenBank/DDBJ databases">
        <title>Enterovibrio ZSDZ35 sp. nov. and Enterovibrio ZSDZ42 sp. nov., isolated from coastal seawater in Qingdao.</title>
        <authorList>
            <person name="Zhang P."/>
        </authorList>
    </citation>
    <scope>NUCLEOTIDE SEQUENCE</scope>
    <source>
        <strain evidence="2">ZSDZ35</strain>
    </source>
</reference>
<proteinExistence type="inferred from homology"/>
<dbReference type="SUPFAM" id="SSF54523">
    <property type="entry name" value="Pili subunits"/>
    <property type="match status" value="1"/>
</dbReference>
<dbReference type="InterPro" id="IPR001082">
    <property type="entry name" value="Pilin"/>
</dbReference>
<accession>A0ABT5QMS8</accession>
<evidence type="ECO:0000256" key="1">
    <source>
        <dbReference type="ARBA" id="ARBA00005233"/>
    </source>
</evidence>
<comment type="caution">
    <text evidence="2">The sequence shown here is derived from an EMBL/GenBank/DDBJ whole genome shotgun (WGS) entry which is preliminary data.</text>
</comment>
<dbReference type="InterPro" id="IPR045584">
    <property type="entry name" value="Pilin-like"/>
</dbReference>
<sequence length="104" mass="11035">MKSVLTNLDLYLQENEFPTDSKTNWDAIGAASDMTSLGTLVLAQITTGEGEAAEVSGGTVTLTFNEKTSIDTKKIQFEKSASGWKCVQDTGVTDLKSCAPGTPK</sequence>
<comment type="similarity">
    <text evidence="1">Belongs to the N-Me-Phe pilin family.</text>
</comment>
<protein>
    <submittedName>
        <fullName evidence="2">Pilin</fullName>
    </submittedName>
</protein>
<keyword evidence="3" id="KW-1185">Reference proteome</keyword>
<evidence type="ECO:0000313" key="3">
    <source>
        <dbReference type="Proteomes" id="UP001149821"/>
    </source>
</evidence>
<dbReference type="Proteomes" id="UP001149821">
    <property type="component" value="Unassembled WGS sequence"/>
</dbReference>
<organism evidence="2 3">
    <name type="scientific">Enterovibrio qingdaonensis</name>
    <dbReference type="NCBI Taxonomy" id="2899818"/>
    <lineage>
        <taxon>Bacteria</taxon>
        <taxon>Pseudomonadati</taxon>
        <taxon>Pseudomonadota</taxon>
        <taxon>Gammaproteobacteria</taxon>
        <taxon>Vibrionales</taxon>
        <taxon>Vibrionaceae</taxon>
        <taxon>Enterovibrio</taxon>
    </lineage>
</organism>
<evidence type="ECO:0000313" key="2">
    <source>
        <dbReference type="EMBL" id="MDD1782278.1"/>
    </source>
</evidence>